<accession>A0A8S1LUC9</accession>
<reference evidence="1" key="1">
    <citation type="submission" date="2021-01" db="EMBL/GenBank/DDBJ databases">
        <authorList>
            <consortium name="Genoscope - CEA"/>
            <person name="William W."/>
        </authorList>
    </citation>
    <scope>NUCLEOTIDE SEQUENCE</scope>
</reference>
<gene>
    <name evidence="1" type="ORF">PSON_ATCC_30995.1.T0250376</name>
</gene>
<name>A0A8S1LUC9_9CILI</name>
<keyword evidence="2" id="KW-1185">Reference proteome</keyword>
<protein>
    <submittedName>
        <fullName evidence="1">Uncharacterized protein</fullName>
    </submittedName>
</protein>
<comment type="caution">
    <text evidence="1">The sequence shown here is derived from an EMBL/GenBank/DDBJ whole genome shotgun (WGS) entry which is preliminary data.</text>
</comment>
<dbReference type="Proteomes" id="UP000692954">
    <property type="component" value="Unassembled WGS sequence"/>
</dbReference>
<evidence type="ECO:0000313" key="2">
    <source>
        <dbReference type="Proteomes" id="UP000692954"/>
    </source>
</evidence>
<proteinExistence type="predicted"/>
<evidence type="ECO:0000313" key="1">
    <source>
        <dbReference type="EMBL" id="CAD8069625.1"/>
    </source>
</evidence>
<organism evidence="1 2">
    <name type="scientific">Paramecium sonneborni</name>
    <dbReference type="NCBI Taxonomy" id="65129"/>
    <lineage>
        <taxon>Eukaryota</taxon>
        <taxon>Sar</taxon>
        <taxon>Alveolata</taxon>
        <taxon>Ciliophora</taxon>
        <taxon>Intramacronucleata</taxon>
        <taxon>Oligohymenophorea</taxon>
        <taxon>Peniculida</taxon>
        <taxon>Parameciidae</taxon>
        <taxon>Paramecium</taxon>
    </lineage>
</organism>
<dbReference type="AlphaFoldDB" id="A0A8S1LUC9"/>
<dbReference type="EMBL" id="CAJJDN010000025">
    <property type="protein sequence ID" value="CAD8069625.1"/>
    <property type="molecule type" value="Genomic_DNA"/>
</dbReference>
<sequence length="70" mass="8813">MIKHQYLDGTDYEGQQYQDLMNGKSESFYWIEEYYIKYTIQHGKYHNYQHEFQFQIKYFSKLQFQGSKKY</sequence>